<dbReference type="Pfam" id="PF07929">
    <property type="entry name" value="PRiA4_ORF3"/>
    <property type="match status" value="1"/>
</dbReference>
<dbReference type="AlphaFoldDB" id="A0A2T6ABK0"/>
<accession>A0A2T6ABK0</accession>
<gene>
    <name evidence="2" type="ORF">C8N34_13215</name>
</gene>
<dbReference type="PANTHER" id="PTHR41878:SF1">
    <property type="entry name" value="TNPR PROTEIN"/>
    <property type="match status" value="1"/>
</dbReference>
<evidence type="ECO:0000313" key="3">
    <source>
        <dbReference type="Proteomes" id="UP000244224"/>
    </source>
</evidence>
<protein>
    <submittedName>
        <fullName evidence="2">PRiA4b ORF-3-like protein</fullName>
    </submittedName>
</protein>
<dbReference type="InterPro" id="IPR024047">
    <property type="entry name" value="MM3350-like_sf"/>
</dbReference>
<sequence length="119" mass="13957">MLPTEIQLHISLDDVKPKVWRRVVVPITWNLEQLHLVIQAAFNWQNRHNYEFQMGGLRFGNKAVLEEYASPESPQVFEHRAVTLRDFVGRGASFIYAYDFGDDWRHTVKIEKYLAIDPA</sequence>
<proteinExistence type="predicted"/>
<dbReference type="Proteomes" id="UP000244224">
    <property type="component" value="Unassembled WGS sequence"/>
</dbReference>
<evidence type="ECO:0000313" key="2">
    <source>
        <dbReference type="EMBL" id="PTX41157.1"/>
    </source>
</evidence>
<reference evidence="2 3" key="1">
    <citation type="submission" date="2018-04" db="EMBL/GenBank/DDBJ databases">
        <title>Genomic Encyclopedia of Archaeal and Bacterial Type Strains, Phase II (KMG-II): from individual species to whole genera.</title>
        <authorList>
            <person name="Goeker M."/>
        </authorList>
    </citation>
    <scope>NUCLEOTIDE SEQUENCE [LARGE SCALE GENOMIC DNA]</scope>
    <source>
        <strain evidence="2 3">DSM 21823</strain>
    </source>
</reference>
<feature type="domain" description="Plasmid pRiA4b Orf3-like" evidence="1">
    <location>
        <begin position="6"/>
        <end position="116"/>
    </location>
</feature>
<keyword evidence="3" id="KW-1185">Reference proteome</keyword>
<dbReference type="Gene3D" id="3.10.290.30">
    <property type="entry name" value="MM3350-like"/>
    <property type="match status" value="1"/>
</dbReference>
<dbReference type="EMBL" id="QBKP01000032">
    <property type="protein sequence ID" value="PTX41157.1"/>
    <property type="molecule type" value="Genomic_DNA"/>
</dbReference>
<comment type="caution">
    <text evidence="2">The sequence shown here is derived from an EMBL/GenBank/DDBJ whole genome shotgun (WGS) entry which is preliminary data.</text>
</comment>
<dbReference type="PANTHER" id="PTHR41878">
    <property type="entry name" value="LEXA REPRESSOR-RELATED"/>
    <property type="match status" value="1"/>
</dbReference>
<organism evidence="2 3">
    <name type="scientific">Gemmobacter caeni</name>
    <dbReference type="NCBI Taxonomy" id="589035"/>
    <lineage>
        <taxon>Bacteria</taxon>
        <taxon>Pseudomonadati</taxon>
        <taxon>Pseudomonadota</taxon>
        <taxon>Alphaproteobacteria</taxon>
        <taxon>Rhodobacterales</taxon>
        <taxon>Paracoccaceae</taxon>
        <taxon>Gemmobacter</taxon>
    </lineage>
</organism>
<evidence type="ECO:0000259" key="1">
    <source>
        <dbReference type="Pfam" id="PF07929"/>
    </source>
</evidence>
<dbReference type="SUPFAM" id="SSF159941">
    <property type="entry name" value="MM3350-like"/>
    <property type="match status" value="1"/>
</dbReference>
<dbReference type="InterPro" id="IPR012912">
    <property type="entry name" value="Plasmid_pRiA4b_Orf3-like"/>
</dbReference>
<name>A0A2T6ABK0_9RHOB</name>